<dbReference type="InterPro" id="IPR036770">
    <property type="entry name" value="Ankyrin_rpt-contain_sf"/>
</dbReference>
<evidence type="ECO:0008006" key="7">
    <source>
        <dbReference type="Google" id="ProtNLM"/>
    </source>
</evidence>
<comment type="caution">
    <text evidence="5">The sequence shown here is derived from an EMBL/GenBank/DDBJ whole genome shotgun (WGS) entry which is preliminary data.</text>
</comment>
<name>A0A8J2IEF8_9PLEO</name>
<keyword evidence="6" id="KW-1185">Reference proteome</keyword>
<dbReference type="PANTHER" id="PTHR24166:SF48">
    <property type="entry name" value="PROTEIN VAPYRIN"/>
    <property type="match status" value="1"/>
</dbReference>
<dbReference type="SUPFAM" id="SSF48403">
    <property type="entry name" value="Ankyrin repeat"/>
    <property type="match status" value="2"/>
</dbReference>
<accession>A0A8J2IEF8</accession>
<evidence type="ECO:0000256" key="2">
    <source>
        <dbReference type="ARBA" id="ARBA00023043"/>
    </source>
</evidence>
<evidence type="ECO:0000256" key="3">
    <source>
        <dbReference type="PROSITE-ProRule" id="PRU00023"/>
    </source>
</evidence>
<dbReference type="PANTHER" id="PTHR24166">
    <property type="entry name" value="ROLLING PEBBLES, ISOFORM B"/>
    <property type="match status" value="1"/>
</dbReference>
<sequence length="580" mass="63860">MDNSDLEGNNYNNHGERTPAHTGPQVEEPFGTLPVHKAAEQGDISKLAFLVRSIENIDNYDTYGECTPLHLAIQGDHAEAVKILLKAGADPEKLDYSDTAVDPPHPALDLAAWLGSCKSLRVLIDHEVAMSPSSLVLAASLNRTDCMMIILQELNKDELVYDTRQGCVRTALIQAAQCWHTEAVELLLTHATSFPDLTAIEDRSCLTEAFFMALYEYCCDHHCRERLYQRSPEKYKNLPGRFLSMLQNLVHYGADINATVLGTGMTRFWLLTSPVPSFNLESVLGLLLSKGLRVDEGPRIDDDTGEYHPPPIMVALAYIKNIETIKAMVEAGASFEVTDQSLRTPLHLAQTRAIAEFLCSLGADNLLISRGSNLDELATEDQWTPLHFATWGRRHLTSHIYVLEESWNTATSISRLETAQILLKNGANIQATASDGRTALHGAAEKGDMDIIRFLLKQGANVNATTTVAGETALHTVVAITAIQTPTELQMLAIATLLLDYGANLEAKNETGATPLRKAIDRMVSSNRKIDPASDPSRFNIVEKGANRYAADNTGIRVVDLVDLDYWLFDKIGRLKSKLG</sequence>
<dbReference type="RefSeq" id="XP_043173092.1">
    <property type="nucleotide sequence ID" value="XM_043317157.1"/>
</dbReference>
<dbReference type="PROSITE" id="PS50088">
    <property type="entry name" value="ANK_REPEAT"/>
    <property type="match status" value="3"/>
</dbReference>
<feature type="compositionally biased region" description="Polar residues" evidence="4">
    <location>
        <begin position="1"/>
        <end position="13"/>
    </location>
</feature>
<proteinExistence type="predicted"/>
<evidence type="ECO:0000256" key="4">
    <source>
        <dbReference type="SAM" id="MobiDB-lite"/>
    </source>
</evidence>
<feature type="repeat" description="ANK" evidence="3">
    <location>
        <begin position="435"/>
        <end position="467"/>
    </location>
</feature>
<reference evidence="5" key="1">
    <citation type="submission" date="2021-05" db="EMBL/GenBank/DDBJ databases">
        <authorList>
            <person name="Stam R."/>
        </authorList>
    </citation>
    <scope>NUCLEOTIDE SEQUENCE</scope>
    <source>
        <strain evidence="5">CS162</strain>
    </source>
</reference>
<protein>
    <recommendedName>
        <fullName evidence="7">Ankyrin</fullName>
    </recommendedName>
</protein>
<dbReference type="InterPro" id="IPR002110">
    <property type="entry name" value="Ankyrin_rpt"/>
</dbReference>
<feature type="repeat" description="ANK" evidence="3">
    <location>
        <begin position="64"/>
        <end position="96"/>
    </location>
</feature>
<dbReference type="OrthoDB" id="5431422at2759"/>
<dbReference type="PRINTS" id="PR01415">
    <property type="entry name" value="ANKYRIN"/>
</dbReference>
<dbReference type="Proteomes" id="UP000676310">
    <property type="component" value="Unassembled WGS sequence"/>
</dbReference>
<organism evidence="5 6">
    <name type="scientific">Alternaria atra</name>
    <dbReference type="NCBI Taxonomy" id="119953"/>
    <lineage>
        <taxon>Eukaryota</taxon>
        <taxon>Fungi</taxon>
        <taxon>Dikarya</taxon>
        <taxon>Ascomycota</taxon>
        <taxon>Pezizomycotina</taxon>
        <taxon>Dothideomycetes</taxon>
        <taxon>Pleosporomycetidae</taxon>
        <taxon>Pleosporales</taxon>
        <taxon>Pleosporineae</taxon>
        <taxon>Pleosporaceae</taxon>
        <taxon>Alternaria</taxon>
        <taxon>Alternaria sect. Ulocladioides</taxon>
    </lineage>
</organism>
<dbReference type="InterPro" id="IPR050889">
    <property type="entry name" value="Dendritic_Spine_Reg/Scaffold"/>
</dbReference>
<feature type="repeat" description="ANK" evidence="3">
    <location>
        <begin position="469"/>
        <end position="510"/>
    </location>
</feature>
<dbReference type="Pfam" id="PF12796">
    <property type="entry name" value="Ank_2"/>
    <property type="match status" value="2"/>
</dbReference>
<gene>
    <name evidence="5" type="ORF">ALTATR162_LOCUS9523</name>
</gene>
<dbReference type="GeneID" id="67021754"/>
<dbReference type="SMART" id="SM00248">
    <property type="entry name" value="ANK"/>
    <property type="match status" value="8"/>
</dbReference>
<dbReference type="EMBL" id="CAJRGZ010000025">
    <property type="protein sequence ID" value="CAG5180960.1"/>
    <property type="molecule type" value="Genomic_DNA"/>
</dbReference>
<dbReference type="Gene3D" id="1.25.40.20">
    <property type="entry name" value="Ankyrin repeat-containing domain"/>
    <property type="match status" value="4"/>
</dbReference>
<evidence type="ECO:0000313" key="5">
    <source>
        <dbReference type="EMBL" id="CAG5180960.1"/>
    </source>
</evidence>
<dbReference type="AlphaFoldDB" id="A0A8J2IEF8"/>
<evidence type="ECO:0000256" key="1">
    <source>
        <dbReference type="ARBA" id="ARBA00022737"/>
    </source>
</evidence>
<dbReference type="PROSITE" id="PS50297">
    <property type="entry name" value="ANK_REP_REGION"/>
    <property type="match status" value="2"/>
</dbReference>
<evidence type="ECO:0000313" key="6">
    <source>
        <dbReference type="Proteomes" id="UP000676310"/>
    </source>
</evidence>
<keyword evidence="1" id="KW-0677">Repeat</keyword>
<feature type="region of interest" description="Disordered" evidence="4">
    <location>
        <begin position="1"/>
        <end position="30"/>
    </location>
</feature>
<keyword evidence="2 3" id="KW-0040">ANK repeat</keyword>